<proteinExistence type="predicted"/>
<feature type="compositionally biased region" description="Polar residues" evidence="1">
    <location>
        <begin position="283"/>
        <end position="295"/>
    </location>
</feature>
<name>A0A2Z6NIJ9_TRISU</name>
<feature type="region of interest" description="Disordered" evidence="1">
    <location>
        <begin position="619"/>
        <end position="643"/>
    </location>
</feature>
<evidence type="ECO:0000313" key="2">
    <source>
        <dbReference type="EMBL" id="GAU43731.1"/>
    </source>
</evidence>
<feature type="compositionally biased region" description="Polar residues" evidence="1">
    <location>
        <begin position="355"/>
        <end position="375"/>
    </location>
</feature>
<reference evidence="3" key="1">
    <citation type="journal article" date="2017" name="Front. Plant Sci.">
        <title>Climate Clever Clovers: New Paradigm to Reduce the Environmental Footprint of Ruminants by Breeding Low Methanogenic Forages Utilizing Haplotype Variation.</title>
        <authorList>
            <person name="Kaur P."/>
            <person name="Appels R."/>
            <person name="Bayer P.E."/>
            <person name="Keeble-Gagnere G."/>
            <person name="Wang J."/>
            <person name="Hirakawa H."/>
            <person name="Shirasawa K."/>
            <person name="Vercoe P."/>
            <person name="Stefanova K."/>
            <person name="Durmic Z."/>
            <person name="Nichols P."/>
            <person name="Revell C."/>
            <person name="Isobe S.N."/>
            <person name="Edwards D."/>
            <person name="Erskine W."/>
        </authorList>
    </citation>
    <scope>NUCLEOTIDE SEQUENCE [LARGE SCALE GENOMIC DNA]</scope>
    <source>
        <strain evidence="3">cv. Daliak</strain>
    </source>
</reference>
<keyword evidence="3" id="KW-1185">Reference proteome</keyword>
<sequence length="643" mass="72740">MIRENKIHFESLSANKFNVKELFTSQGMEQYFNLLDEPIYAHLVQEFSMKAWVLDRKYVTAQEEEMVNKHPKLEGKSRAEMGLPPFLEPEIHSNIGGLKIKILKGHFAALLRITSSGKQLKNYEKDGIRTHKKALEKVIEKPSIFSKDGKELEKKGITSDNPVKINIVYPRLLSALFERTGLIELIKPFYLTLGVSEEIEVFDPHSLKNMKFISTVAPTPPPASEVVYQDTNILIPLSAVPDDPQMKNVPKRKRSKSTKKQSKPSTKKRITQPSEKLSEDTTPEANTQTQPTNVVRDSETESDDNQTLAAGILRKRSAVSPTKSSSTSPIAKKPCTSRRLYKPLNSPSQSPPPSGTQLQIQPHSPQIQTSQQHMTVTLQHTPLSTPQKSLSLSPNHIIETASLSTPTHNMAPVVSTSTPPVIHLSVTSLLESLQRDLPHLAYLRDEAVIHRDDLFDEFHKIQDYFNASMKTLAVQYNELSTYFMEFIISCQQQQYAEAEQTQLFAEEQLQLVHVAQLAEAEAIKWLDEEHEQRQIFEGDHQLVIEAVRTTKNQAAQWFAKRELFEEDHQRVIDVANSDENEAHQWFEGEDTRMATEGSQPLFQISAGPSDAAIEARLTAEEEKQREMQLTLTSLVDSQAEIKP</sequence>
<feature type="compositionally biased region" description="Low complexity" evidence="1">
    <location>
        <begin position="318"/>
        <end position="334"/>
    </location>
</feature>
<evidence type="ECO:0000256" key="1">
    <source>
        <dbReference type="SAM" id="MobiDB-lite"/>
    </source>
</evidence>
<feature type="compositionally biased region" description="Polar residues" evidence="1">
    <location>
        <begin position="627"/>
        <end position="636"/>
    </location>
</feature>
<feature type="compositionally biased region" description="Basic residues" evidence="1">
    <location>
        <begin position="249"/>
        <end position="270"/>
    </location>
</feature>
<protein>
    <submittedName>
        <fullName evidence="2">Uncharacterized protein</fullName>
    </submittedName>
</protein>
<dbReference type="Proteomes" id="UP000242715">
    <property type="component" value="Unassembled WGS sequence"/>
</dbReference>
<accession>A0A2Z6NIJ9</accession>
<evidence type="ECO:0000313" key="3">
    <source>
        <dbReference type="Proteomes" id="UP000242715"/>
    </source>
</evidence>
<organism evidence="2 3">
    <name type="scientific">Trifolium subterraneum</name>
    <name type="common">Subterranean clover</name>
    <dbReference type="NCBI Taxonomy" id="3900"/>
    <lineage>
        <taxon>Eukaryota</taxon>
        <taxon>Viridiplantae</taxon>
        <taxon>Streptophyta</taxon>
        <taxon>Embryophyta</taxon>
        <taxon>Tracheophyta</taxon>
        <taxon>Spermatophyta</taxon>
        <taxon>Magnoliopsida</taxon>
        <taxon>eudicotyledons</taxon>
        <taxon>Gunneridae</taxon>
        <taxon>Pentapetalae</taxon>
        <taxon>rosids</taxon>
        <taxon>fabids</taxon>
        <taxon>Fabales</taxon>
        <taxon>Fabaceae</taxon>
        <taxon>Papilionoideae</taxon>
        <taxon>50 kb inversion clade</taxon>
        <taxon>NPAAA clade</taxon>
        <taxon>Hologalegina</taxon>
        <taxon>IRL clade</taxon>
        <taxon>Trifolieae</taxon>
        <taxon>Trifolium</taxon>
    </lineage>
</organism>
<dbReference type="AlphaFoldDB" id="A0A2Z6NIJ9"/>
<dbReference type="EMBL" id="DF973991">
    <property type="protein sequence ID" value="GAU43731.1"/>
    <property type="molecule type" value="Genomic_DNA"/>
</dbReference>
<feature type="region of interest" description="Disordered" evidence="1">
    <location>
        <begin position="238"/>
        <end position="375"/>
    </location>
</feature>
<gene>
    <name evidence="2" type="ORF">TSUD_365810</name>
</gene>